<sequence length="71" mass="8056">MAKTAIAPGRVVLLDQTFNNFGLAIVSIMTKVDSSRSVNAMNEKIWWVVRLMSGRVQARKLNIFYVRLSNQ</sequence>
<dbReference type="EMBL" id="JAYRBN010000054">
    <property type="protein sequence ID" value="KAL2743783.1"/>
    <property type="molecule type" value="Genomic_DNA"/>
</dbReference>
<reference evidence="1 2" key="1">
    <citation type="journal article" date="2024" name="Ann. Entomol. Soc. Am.">
        <title>Genomic analyses of the southern and eastern yellowjacket wasps (Hymenoptera: Vespidae) reveal evolutionary signatures of social life.</title>
        <authorList>
            <person name="Catto M.A."/>
            <person name="Caine P.B."/>
            <person name="Orr S.E."/>
            <person name="Hunt B.G."/>
            <person name="Goodisman M.A.D."/>
        </authorList>
    </citation>
    <scope>NUCLEOTIDE SEQUENCE [LARGE SCALE GENOMIC DNA]</scope>
    <source>
        <strain evidence="1">232</strain>
        <tissue evidence="1">Head and thorax</tissue>
    </source>
</reference>
<dbReference type="Proteomes" id="UP001607303">
    <property type="component" value="Unassembled WGS sequence"/>
</dbReference>
<gene>
    <name evidence="1" type="ORF">V1477_008041</name>
</gene>
<keyword evidence="2" id="KW-1185">Reference proteome</keyword>
<proteinExistence type="predicted"/>
<comment type="caution">
    <text evidence="1">The sequence shown here is derived from an EMBL/GenBank/DDBJ whole genome shotgun (WGS) entry which is preliminary data.</text>
</comment>
<name>A0ABD2CFE4_VESMC</name>
<accession>A0ABD2CFE4</accession>
<organism evidence="1 2">
    <name type="scientific">Vespula maculifrons</name>
    <name type="common">Eastern yellow jacket</name>
    <name type="synonym">Wasp</name>
    <dbReference type="NCBI Taxonomy" id="7453"/>
    <lineage>
        <taxon>Eukaryota</taxon>
        <taxon>Metazoa</taxon>
        <taxon>Ecdysozoa</taxon>
        <taxon>Arthropoda</taxon>
        <taxon>Hexapoda</taxon>
        <taxon>Insecta</taxon>
        <taxon>Pterygota</taxon>
        <taxon>Neoptera</taxon>
        <taxon>Endopterygota</taxon>
        <taxon>Hymenoptera</taxon>
        <taxon>Apocrita</taxon>
        <taxon>Aculeata</taxon>
        <taxon>Vespoidea</taxon>
        <taxon>Vespidae</taxon>
        <taxon>Vespinae</taxon>
        <taxon>Vespula</taxon>
    </lineage>
</organism>
<dbReference type="AlphaFoldDB" id="A0ABD2CFE4"/>
<evidence type="ECO:0000313" key="2">
    <source>
        <dbReference type="Proteomes" id="UP001607303"/>
    </source>
</evidence>
<evidence type="ECO:0000313" key="1">
    <source>
        <dbReference type="EMBL" id="KAL2743783.1"/>
    </source>
</evidence>
<protein>
    <submittedName>
        <fullName evidence="1">Uncharacterized protein</fullName>
    </submittedName>
</protein>